<evidence type="ECO:0000256" key="2">
    <source>
        <dbReference type="SAM" id="Phobius"/>
    </source>
</evidence>
<keyword evidence="5" id="KW-1185">Reference proteome</keyword>
<dbReference type="GO" id="GO:0016491">
    <property type="term" value="F:oxidoreductase activity"/>
    <property type="evidence" value="ECO:0007669"/>
    <property type="project" value="UniProtKB-KW"/>
</dbReference>
<evidence type="ECO:0000259" key="3">
    <source>
        <dbReference type="Pfam" id="PF01266"/>
    </source>
</evidence>
<proteinExistence type="predicted"/>
<dbReference type="Proteomes" id="UP001237737">
    <property type="component" value="Unassembled WGS sequence"/>
</dbReference>
<sequence>MSEKHLDVIVIGAGIAGASVAWFLAPHARVMLLERESFAGFHTTGRSAAHFSESYGSPQVRALSRATRPFLEHPPEGFATHPLLHRRGALVVGSAEQAGRVRDEYDAVRRHTPSLTLLDREAIAALVPVLRPEAAEIAFFEPDSADIDVNELHQGFLRGAKARGVALHLDTRVHALRREGDEWIVNEHWRAPVVVNAAGAWADALAELAGVRTIGLEPRRRSAFTFAAPEDVDTSAWPFVVDIDETFYFKPDAGLLLGSAANADPVHPHDVQPEEYDIALGIHRIEEATTMTIRRPARTWAGLRSFVADGDLVGGFAPDAPGFFWLAAQGGYGIQTSAAMAEACASMILGKPMPDHLAQAGITAEMLGPKRLRR</sequence>
<dbReference type="Gene3D" id="3.30.9.10">
    <property type="entry name" value="D-Amino Acid Oxidase, subunit A, domain 2"/>
    <property type="match status" value="1"/>
</dbReference>
<dbReference type="Pfam" id="PF01266">
    <property type="entry name" value="DAO"/>
    <property type="match status" value="1"/>
</dbReference>
<reference evidence="4 5" key="1">
    <citation type="submission" date="2023-07" db="EMBL/GenBank/DDBJ databases">
        <title>Sorghum-associated microbial communities from plants grown in Nebraska, USA.</title>
        <authorList>
            <person name="Schachtman D."/>
        </authorList>
    </citation>
    <scope>NUCLEOTIDE SEQUENCE [LARGE SCALE GENOMIC DNA]</scope>
    <source>
        <strain evidence="4 5">CC60</strain>
    </source>
</reference>
<dbReference type="RefSeq" id="WP_306852389.1">
    <property type="nucleotide sequence ID" value="NZ_JAUSSK010000006.1"/>
</dbReference>
<accession>A0ABT9T4W1</accession>
<keyword evidence="2" id="KW-1133">Transmembrane helix</keyword>
<dbReference type="InterPro" id="IPR006076">
    <property type="entry name" value="FAD-dep_OxRdtase"/>
</dbReference>
<keyword evidence="2" id="KW-0472">Membrane</keyword>
<evidence type="ECO:0000313" key="4">
    <source>
        <dbReference type="EMBL" id="MDQ0011618.1"/>
    </source>
</evidence>
<evidence type="ECO:0000313" key="5">
    <source>
        <dbReference type="Proteomes" id="UP001237737"/>
    </source>
</evidence>
<gene>
    <name evidence="4" type="ORF">J2T07_003832</name>
</gene>
<dbReference type="Gene3D" id="3.50.50.60">
    <property type="entry name" value="FAD/NAD(P)-binding domain"/>
    <property type="match status" value="1"/>
</dbReference>
<protein>
    <submittedName>
        <fullName evidence="4">D-arginine dehydrogenase</fullName>
        <ecNumber evidence="4">1.4.99.6</ecNumber>
    </submittedName>
</protein>
<feature type="transmembrane region" description="Helical" evidence="2">
    <location>
        <begin position="6"/>
        <end position="25"/>
    </location>
</feature>
<dbReference type="InterPro" id="IPR036188">
    <property type="entry name" value="FAD/NAD-bd_sf"/>
</dbReference>
<feature type="domain" description="FAD dependent oxidoreductase" evidence="3">
    <location>
        <begin position="7"/>
        <end position="346"/>
    </location>
</feature>
<keyword evidence="2" id="KW-0812">Transmembrane</keyword>
<keyword evidence="1 4" id="KW-0560">Oxidoreductase</keyword>
<dbReference type="EMBL" id="JAUSSK010000006">
    <property type="protein sequence ID" value="MDQ0011618.1"/>
    <property type="molecule type" value="Genomic_DNA"/>
</dbReference>
<evidence type="ECO:0000256" key="1">
    <source>
        <dbReference type="ARBA" id="ARBA00023002"/>
    </source>
</evidence>
<dbReference type="PANTHER" id="PTHR13847">
    <property type="entry name" value="SARCOSINE DEHYDROGENASE-RELATED"/>
    <property type="match status" value="1"/>
</dbReference>
<dbReference type="PANTHER" id="PTHR13847:SF287">
    <property type="entry name" value="FAD-DEPENDENT OXIDOREDUCTASE DOMAIN-CONTAINING PROTEIN 1"/>
    <property type="match status" value="1"/>
</dbReference>
<organism evidence="4 5">
    <name type="scientific">Luteibacter jiangsuensis</name>
    <dbReference type="NCBI Taxonomy" id="637577"/>
    <lineage>
        <taxon>Bacteria</taxon>
        <taxon>Pseudomonadati</taxon>
        <taxon>Pseudomonadota</taxon>
        <taxon>Gammaproteobacteria</taxon>
        <taxon>Lysobacterales</taxon>
        <taxon>Rhodanobacteraceae</taxon>
        <taxon>Luteibacter</taxon>
    </lineage>
</organism>
<dbReference type="SUPFAM" id="SSF51905">
    <property type="entry name" value="FAD/NAD(P)-binding domain"/>
    <property type="match status" value="1"/>
</dbReference>
<dbReference type="EC" id="1.4.99.6" evidence="4"/>
<comment type="caution">
    <text evidence="4">The sequence shown here is derived from an EMBL/GenBank/DDBJ whole genome shotgun (WGS) entry which is preliminary data.</text>
</comment>
<name>A0ABT9T4W1_9GAMM</name>